<evidence type="ECO:0000256" key="1">
    <source>
        <dbReference type="ARBA" id="ARBA00004141"/>
    </source>
</evidence>
<sequence length="352" mass="40014">MIELWHRFTENTALRRTVVLVALCLVLYWVRGIISLLLLTFIFTYLMIRLIGIIHKFSRIPEKIVAVLVYLIVLIFLYFSITIYVPKLFSQTLTMIEEVVSFYQKMSKSTDNKLVDWVFSVVSISEIKQQLTSGVKVVFTTITSIGSMGLTFFMSLILSFFFIIEKEWVESFGRGFFQSKIKTISQDIAFLGKKFVDTFGVVIEAQFIIACVNTLLTTIGLLIMKFPQNQMLSLALMIFIFSLIPVAGVIISCVPLSLIAYTIGGIQDVVYVLIMITLIHALESYLLNPKLMSSKTDLPVFFVFIVLMISQKFFGVWGLIVGIPVFVFVLDLLGVKSEKPHQQKKIKLLSKT</sequence>
<feature type="transmembrane region" description="Helical" evidence="6">
    <location>
        <begin position="137"/>
        <end position="164"/>
    </location>
</feature>
<dbReference type="EMBL" id="SDGV01000007">
    <property type="protein sequence ID" value="THB61784.1"/>
    <property type="molecule type" value="Genomic_DNA"/>
</dbReference>
<feature type="transmembrane region" description="Helical" evidence="6">
    <location>
        <begin position="64"/>
        <end position="85"/>
    </location>
</feature>
<keyword evidence="3 6" id="KW-0812">Transmembrane</keyword>
<gene>
    <name evidence="7" type="ORF">ESZ54_03150</name>
</gene>
<feature type="transmembrane region" description="Helical" evidence="6">
    <location>
        <begin position="205"/>
        <end position="224"/>
    </location>
</feature>
<feature type="transmembrane region" description="Helical" evidence="6">
    <location>
        <begin position="13"/>
        <end position="30"/>
    </location>
</feature>
<dbReference type="GO" id="GO:0055085">
    <property type="term" value="P:transmembrane transport"/>
    <property type="evidence" value="ECO:0007669"/>
    <property type="project" value="TreeGrafter"/>
</dbReference>
<dbReference type="RefSeq" id="WP_136136232.1">
    <property type="nucleotide sequence ID" value="NZ_SDGV01000007.1"/>
</dbReference>
<dbReference type="Proteomes" id="UP000310506">
    <property type="component" value="Unassembled WGS sequence"/>
</dbReference>
<feature type="transmembrane region" description="Helical" evidence="6">
    <location>
        <begin position="269"/>
        <end position="288"/>
    </location>
</feature>
<proteinExistence type="inferred from homology"/>
<keyword evidence="4 6" id="KW-1133">Transmembrane helix</keyword>
<organism evidence="7 8">
    <name type="scientific">Vagococcus silagei</name>
    <dbReference type="NCBI Taxonomy" id="2508885"/>
    <lineage>
        <taxon>Bacteria</taxon>
        <taxon>Bacillati</taxon>
        <taxon>Bacillota</taxon>
        <taxon>Bacilli</taxon>
        <taxon>Lactobacillales</taxon>
        <taxon>Enterococcaceae</taxon>
        <taxon>Vagococcus</taxon>
    </lineage>
</organism>
<reference evidence="7 8" key="1">
    <citation type="submission" date="2019-01" db="EMBL/GenBank/DDBJ databases">
        <title>Vagococcus silagei sp. nov. isolated from brewer's grain.</title>
        <authorList>
            <person name="Guu J.-R."/>
        </authorList>
    </citation>
    <scope>NUCLEOTIDE SEQUENCE [LARGE SCALE GENOMIC DNA]</scope>
    <source>
        <strain evidence="7 8">2B-2</strain>
    </source>
</reference>
<dbReference type="GO" id="GO:0016020">
    <property type="term" value="C:membrane"/>
    <property type="evidence" value="ECO:0007669"/>
    <property type="project" value="UniProtKB-SubCell"/>
</dbReference>
<evidence type="ECO:0000256" key="5">
    <source>
        <dbReference type="ARBA" id="ARBA00023136"/>
    </source>
</evidence>
<evidence type="ECO:0000256" key="6">
    <source>
        <dbReference type="SAM" id="Phobius"/>
    </source>
</evidence>
<name>A0A4S3B3T2_9ENTE</name>
<dbReference type="OrthoDB" id="9772136at2"/>
<comment type="subcellular location">
    <subcellularLocation>
        <location evidence="1">Membrane</location>
        <topology evidence="1">Multi-pass membrane protein</topology>
    </subcellularLocation>
</comment>
<protein>
    <submittedName>
        <fullName evidence="7">AI-2E family transporter</fullName>
    </submittedName>
</protein>
<keyword evidence="5 6" id="KW-0472">Membrane</keyword>
<evidence type="ECO:0000256" key="2">
    <source>
        <dbReference type="ARBA" id="ARBA00009773"/>
    </source>
</evidence>
<evidence type="ECO:0000256" key="3">
    <source>
        <dbReference type="ARBA" id="ARBA00022692"/>
    </source>
</evidence>
<evidence type="ECO:0000313" key="8">
    <source>
        <dbReference type="Proteomes" id="UP000310506"/>
    </source>
</evidence>
<dbReference type="AlphaFoldDB" id="A0A4S3B3T2"/>
<evidence type="ECO:0000313" key="7">
    <source>
        <dbReference type="EMBL" id="THB61784.1"/>
    </source>
</evidence>
<feature type="transmembrane region" description="Helical" evidence="6">
    <location>
        <begin position="37"/>
        <end position="58"/>
    </location>
</feature>
<dbReference type="Pfam" id="PF01594">
    <property type="entry name" value="AI-2E_transport"/>
    <property type="match status" value="1"/>
</dbReference>
<dbReference type="InterPro" id="IPR002549">
    <property type="entry name" value="AI-2E-like"/>
</dbReference>
<feature type="transmembrane region" description="Helical" evidence="6">
    <location>
        <begin position="300"/>
        <end position="330"/>
    </location>
</feature>
<feature type="transmembrane region" description="Helical" evidence="6">
    <location>
        <begin position="236"/>
        <end position="263"/>
    </location>
</feature>
<keyword evidence="8" id="KW-1185">Reference proteome</keyword>
<comment type="similarity">
    <text evidence="2">Belongs to the autoinducer-2 exporter (AI-2E) (TC 2.A.86) family.</text>
</comment>
<accession>A0A4S3B3T2</accession>
<dbReference type="PANTHER" id="PTHR21716:SF62">
    <property type="entry name" value="TRANSPORT PROTEIN YDBI-RELATED"/>
    <property type="match status" value="1"/>
</dbReference>
<evidence type="ECO:0000256" key="4">
    <source>
        <dbReference type="ARBA" id="ARBA00022989"/>
    </source>
</evidence>
<comment type="caution">
    <text evidence="7">The sequence shown here is derived from an EMBL/GenBank/DDBJ whole genome shotgun (WGS) entry which is preliminary data.</text>
</comment>
<dbReference type="PANTHER" id="PTHR21716">
    <property type="entry name" value="TRANSMEMBRANE PROTEIN"/>
    <property type="match status" value="1"/>
</dbReference>